<evidence type="ECO:0000313" key="3">
    <source>
        <dbReference type="Proteomes" id="UP000746535"/>
    </source>
</evidence>
<sequence length="79" mass="8981">MSLTDQLDTLRIPKDLRTPIERLMRALDEAADKAEVNREAEIQIEFVQAQVAAKKLRGPQVEAMYILFDDAVQARLEAL</sequence>
<protein>
    <submittedName>
        <fullName evidence="2">Uncharacterized protein</fullName>
    </submittedName>
</protein>
<proteinExistence type="predicted"/>
<comment type="caution">
    <text evidence="2">The sequence shown here is derived from an EMBL/GenBank/DDBJ whole genome shotgun (WGS) entry which is preliminary data.</text>
</comment>
<reference evidence="2 3" key="1">
    <citation type="submission" date="2020-03" db="EMBL/GenBank/DDBJ databases">
        <authorList>
            <person name="Wang L."/>
            <person name="He N."/>
            <person name="Li Y."/>
            <person name="Fang Y."/>
            <person name="Zhang F."/>
        </authorList>
    </citation>
    <scope>NUCLEOTIDE SEQUENCE [LARGE SCALE GENOMIC DNA]</scope>
    <source>
        <strain evidence="3">hsmgli-8</strain>
    </source>
</reference>
<dbReference type="RefSeq" id="WP_168085616.1">
    <property type="nucleotide sequence ID" value="NZ_JAAVJI010000015.1"/>
</dbReference>
<feature type="coiled-coil region" evidence="1">
    <location>
        <begin position="20"/>
        <end position="57"/>
    </location>
</feature>
<accession>A0ABX0YLR3</accession>
<dbReference type="EMBL" id="JAAVJI010000015">
    <property type="protein sequence ID" value="NJP03041.1"/>
    <property type="molecule type" value="Genomic_DNA"/>
</dbReference>
<keyword evidence="3" id="KW-1185">Reference proteome</keyword>
<evidence type="ECO:0000313" key="2">
    <source>
        <dbReference type="EMBL" id="NJP03041.1"/>
    </source>
</evidence>
<name>A0ABX0YLR3_9PSED</name>
<gene>
    <name evidence="2" type="ORF">HBH25_19535</name>
</gene>
<evidence type="ECO:0000256" key="1">
    <source>
        <dbReference type="SAM" id="Coils"/>
    </source>
</evidence>
<dbReference type="Proteomes" id="UP000746535">
    <property type="component" value="Unassembled WGS sequence"/>
</dbReference>
<organism evidence="2 3">
    <name type="scientific">Pseudomonas quercus</name>
    <dbReference type="NCBI Taxonomy" id="2722792"/>
    <lineage>
        <taxon>Bacteria</taxon>
        <taxon>Pseudomonadati</taxon>
        <taxon>Pseudomonadota</taxon>
        <taxon>Gammaproteobacteria</taxon>
        <taxon>Pseudomonadales</taxon>
        <taxon>Pseudomonadaceae</taxon>
        <taxon>Pseudomonas</taxon>
    </lineage>
</organism>
<keyword evidence="1" id="KW-0175">Coiled coil</keyword>